<dbReference type="PROSITE" id="PS00211">
    <property type="entry name" value="ABC_TRANSPORTER_1"/>
    <property type="match status" value="1"/>
</dbReference>
<dbReference type="KEGG" id="eio:H9L01_08555"/>
<evidence type="ECO:0000313" key="6">
    <source>
        <dbReference type="EMBL" id="QNN60414.1"/>
    </source>
</evidence>
<reference evidence="6 7" key="1">
    <citation type="submission" date="2020-08" db="EMBL/GenBank/DDBJ databases">
        <title>Genome sequence of Erysipelothrix inopinata DSM 15511T.</title>
        <authorList>
            <person name="Hyun D.-W."/>
            <person name="Bae J.-W."/>
        </authorList>
    </citation>
    <scope>NUCLEOTIDE SEQUENCE [LARGE SCALE GENOMIC DNA]</scope>
    <source>
        <strain evidence="6 7">DSM 15511</strain>
    </source>
</reference>
<evidence type="ECO:0000313" key="7">
    <source>
        <dbReference type="Proteomes" id="UP000515928"/>
    </source>
</evidence>
<dbReference type="SMART" id="SM00382">
    <property type="entry name" value="AAA"/>
    <property type="match status" value="1"/>
</dbReference>
<dbReference type="InterPro" id="IPR027417">
    <property type="entry name" value="P-loop_NTPase"/>
</dbReference>
<keyword evidence="7" id="KW-1185">Reference proteome</keyword>
<accession>A0A7G9RXT9</accession>
<sequence>MNDILTVKNLSHSFGETQVLDNVSFQIQSGEVVALIGENGSGKSTLLKLILNQLPIQTGEIILHGQPIQKFNQFDSIGYVPQGGLIASSQFPATALEVVLLRLPKGNFFNFSNKDRVKKAMNALDHVGLKDKAYDLIGNLSGGQLQRVLIAREMIMDPKLLILDEPTTGLDQQSIQTLFTLIEHLQKVHDMTVLMVTHQIEDMNKCFTKTYKLKYGELTEVHHASI</sequence>
<dbReference type="PANTHER" id="PTHR42734">
    <property type="entry name" value="METAL TRANSPORT SYSTEM ATP-BINDING PROTEIN TM_0124-RELATED"/>
    <property type="match status" value="1"/>
</dbReference>
<dbReference type="RefSeq" id="WP_187533543.1">
    <property type="nucleotide sequence ID" value="NZ_CBCSHU010000004.1"/>
</dbReference>
<dbReference type="EMBL" id="CP060715">
    <property type="protein sequence ID" value="QNN60414.1"/>
    <property type="molecule type" value="Genomic_DNA"/>
</dbReference>
<evidence type="ECO:0000259" key="5">
    <source>
        <dbReference type="PROSITE" id="PS50893"/>
    </source>
</evidence>
<gene>
    <name evidence="6" type="ORF">H9L01_08555</name>
</gene>
<dbReference type="Proteomes" id="UP000515928">
    <property type="component" value="Chromosome"/>
</dbReference>
<evidence type="ECO:0000256" key="1">
    <source>
        <dbReference type="ARBA" id="ARBA00005417"/>
    </source>
</evidence>
<dbReference type="InterPro" id="IPR050153">
    <property type="entry name" value="Metal_Ion_Import_ABC"/>
</dbReference>
<dbReference type="InterPro" id="IPR003593">
    <property type="entry name" value="AAA+_ATPase"/>
</dbReference>
<dbReference type="GO" id="GO:0005524">
    <property type="term" value="F:ATP binding"/>
    <property type="evidence" value="ECO:0007669"/>
    <property type="project" value="UniProtKB-KW"/>
</dbReference>
<dbReference type="PANTHER" id="PTHR42734:SF17">
    <property type="entry name" value="METAL TRANSPORT SYSTEM ATP-BINDING PROTEIN TM_0124-RELATED"/>
    <property type="match status" value="1"/>
</dbReference>
<dbReference type="AlphaFoldDB" id="A0A7G9RXT9"/>
<dbReference type="InterPro" id="IPR017871">
    <property type="entry name" value="ABC_transporter-like_CS"/>
</dbReference>
<proteinExistence type="inferred from homology"/>
<dbReference type="InterPro" id="IPR003439">
    <property type="entry name" value="ABC_transporter-like_ATP-bd"/>
</dbReference>
<evidence type="ECO:0000256" key="3">
    <source>
        <dbReference type="ARBA" id="ARBA00022741"/>
    </source>
</evidence>
<dbReference type="PROSITE" id="PS50893">
    <property type="entry name" value="ABC_TRANSPORTER_2"/>
    <property type="match status" value="1"/>
</dbReference>
<keyword evidence="4 6" id="KW-0067">ATP-binding</keyword>
<name>A0A7G9RXT9_9FIRM</name>
<evidence type="ECO:0000256" key="2">
    <source>
        <dbReference type="ARBA" id="ARBA00022448"/>
    </source>
</evidence>
<dbReference type="GO" id="GO:0016887">
    <property type="term" value="F:ATP hydrolysis activity"/>
    <property type="evidence" value="ECO:0007669"/>
    <property type="project" value="InterPro"/>
</dbReference>
<comment type="similarity">
    <text evidence="1">Belongs to the ABC transporter superfamily.</text>
</comment>
<dbReference type="SUPFAM" id="SSF52540">
    <property type="entry name" value="P-loop containing nucleoside triphosphate hydrolases"/>
    <property type="match status" value="1"/>
</dbReference>
<dbReference type="Pfam" id="PF00005">
    <property type="entry name" value="ABC_tran"/>
    <property type="match status" value="1"/>
</dbReference>
<keyword evidence="3" id="KW-0547">Nucleotide-binding</keyword>
<dbReference type="Gene3D" id="3.40.50.300">
    <property type="entry name" value="P-loop containing nucleotide triphosphate hydrolases"/>
    <property type="match status" value="1"/>
</dbReference>
<feature type="domain" description="ABC transporter" evidence="5">
    <location>
        <begin position="5"/>
        <end position="226"/>
    </location>
</feature>
<keyword evidence="2" id="KW-0813">Transport</keyword>
<organism evidence="6 7">
    <name type="scientific">Erysipelothrix inopinata</name>
    <dbReference type="NCBI Taxonomy" id="225084"/>
    <lineage>
        <taxon>Bacteria</taxon>
        <taxon>Bacillati</taxon>
        <taxon>Bacillota</taxon>
        <taxon>Erysipelotrichia</taxon>
        <taxon>Erysipelotrichales</taxon>
        <taxon>Erysipelotrichaceae</taxon>
        <taxon>Erysipelothrix</taxon>
    </lineage>
</organism>
<evidence type="ECO:0000256" key="4">
    <source>
        <dbReference type="ARBA" id="ARBA00022840"/>
    </source>
</evidence>
<protein>
    <submittedName>
        <fullName evidence="6">ATP-binding cassette domain-containing protein</fullName>
    </submittedName>
</protein>